<dbReference type="PROSITE" id="PS50294">
    <property type="entry name" value="WD_REPEATS_REGION"/>
    <property type="match status" value="3"/>
</dbReference>
<dbReference type="PROSITE" id="PS50837">
    <property type="entry name" value="NACHT"/>
    <property type="match status" value="1"/>
</dbReference>
<dbReference type="PANTHER" id="PTHR46082">
    <property type="entry name" value="ATP/GTP-BINDING PROTEIN-RELATED"/>
    <property type="match status" value="1"/>
</dbReference>
<dbReference type="SMART" id="SM00320">
    <property type="entry name" value="WD40"/>
    <property type="match status" value="11"/>
</dbReference>
<sequence>MSSESKYWSESVPGAPPTDHEIEDYTVGWVCALPLEMAAAKGMLERVHPNLQQDPADHNSYILGEVWGHNVAVACLPAGIYGTASAATVASNMLRTFKSIRFGLMVGIGGGVPSVENDIRLGDIVVSQPTGTNGGVIQYDRGKTVQQYGFHRTGVLNTPPQILLTALSRLQAEHFTDNSRVSAFLADLPHKMRERFSHPGLSNDSLFQSHYLHVGSHSTCVECDHTQTVKREDRHDADPVIHYGTIASGNQVIKDADLRNRLGQQFGALCLEMEAAGLQDFPSIVIRGISDYADSHKNKQWQFYASATAAAFAKELLSVVPPYRVLQEMPIKQMVTVASEHLKTSKEHLDLSSEHLAEHKRTNEILGDRAIDLHIVYDARYDSADVGESPRCERNTRVRTQEAIMHWTDNSNQEYLFWIVGPAGTGKSTLIRSIADHLNRDKRLAAGYFFKRGEQGRNDTKRLFATLAMQLTDTIPSFKEALRASLGDIVKDSMDTKDLRFQFEKLLKEPLEQLSLSQTSQLSKIIVLDALDECERPEHLARILAFLLELCNNTTENLQLRILLTSRPDPRVIRAFESLGENKQICKLELHRMFPEDTKSDIRMYLETKLSEIRVRSKIQQDPWPSVEDVDRLVDLATYPEPLFIYAATLIRFLYDEKYMRNPNRQLKIWLNQCSDNASQLIQMYSPILEQIFISSSETDFDQQLHFLNATVLAPTPLSLSSLASLLGLHIDDINCWLPGFHAVLDIPSEPDKPIRLLHKSFSDYLHSQGDPGHDYLRMDPPETHALLVDRCIEIMTTGGLKRDICGLEKLDATSDAVDLDTLNRYLPSQVQYACLYWVHHLQACQDPLGYGDRIYDFLLQHFLHWLEAMALQKRLSESIKALRDLMSLIMQLSDMPSELLDFLQDANRTVLSFGSIIESAPLQTYASLLLFSPEASLVRQHFWNQRLPALSHIGGINPEWDAYLWTFHVGSLISGLAFSPDGRFIASADDGVHLWNASTGTYFTKLQDGLPIDRTIQIQFSSNSQLFAAVQGEVLRVWDITTWAEMPRIRCQSGFVVAIAFSEDSRLLVLAAEDSRVEYWDVRTGMHQKTIAPPQYHDRAIRIAFSPNCQIVASVHWDNMIRLWTLATGATKEIHYRFGNVDSLAFSPDSKALVSGTCPWLQVWNTATGALEYELEDNELPGSTIEAVAFSPDNQLLVSGSDSKARIWHLATRDFCDLDIGGGIYQAVFSPDCQLLATGLRDSTGKIKIWDIIYADRGPLHDDRGRCRGIYISPNSKLVVSESEQNNGLFKPAQGTLQLWDASTGILQRTLKHEGEIFRVQFSRDSKSVKFRTRQNESYIWDTTTGTKEQISGLQAKEMKRLVLYSEDGQLAAVCWDDDVIKLYFATSGAHLSTIEGHNCSITAIAISPNSETLATSLSDKTIRFWSTKTGELKHQFHLPIGKPAPHKLVLSTRGTVLISMNRESIDWWSVATGSHLDTHKRCGFLTAFAASPNLTYLAGVLENFKSGLERLELYYHGQGDQRKTLRVHSGRTVHIVFSPDNRLLSVASKDRTVCLWDVATSTHIKTFQTYNDIPEMVRFSQDGQIIAVASKDRTTRIWNTSTGSFYQMVRYGQGLIQNMIMFPNELRILVSDADYDMSWDSNFKLTTHSYDLLCDDEVPRSEPGYCGINLDVEGTWIMQDSEKLVFIPLEYRPERCSNGIIARRSLWERMGTVLFIGTRSGRIIRYSSHEQ</sequence>
<evidence type="ECO:0000256" key="1">
    <source>
        <dbReference type="ARBA" id="ARBA00022737"/>
    </source>
</evidence>
<dbReference type="GO" id="GO:0009116">
    <property type="term" value="P:nucleoside metabolic process"/>
    <property type="evidence" value="ECO:0007669"/>
    <property type="project" value="InterPro"/>
</dbReference>
<dbReference type="InterPro" id="IPR007111">
    <property type="entry name" value="NACHT_NTPase"/>
</dbReference>
<evidence type="ECO:0000256" key="2">
    <source>
        <dbReference type="PROSITE-ProRule" id="PRU00221"/>
    </source>
</evidence>
<dbReference type="PROSITE" id="PS50082">
    <property type="entry name" value="WD_REPEATS_2"/>
    <property type="match status" value="5"/>
</dbReference>
<dbReference type="CDD" id="cd00200">
    <property type="entry name" value="WD40"/>
    <property type="match status" value="2"/>
</dbReference>
<dbReference type="InterPro" id="IPR056884">
    <property type="entry name" value="NPHP3-like_N"/>
</dbReference>
<feature type="repeat" description="WD" evidence="2">
    <location>
        <begin position="1527"/>
        <end position="1568"/>
    </location>
</feature>
<comment type="caution">
    <text evidence="4">The sequence shown here is derived from an EMBL/GenBank/DDBJ whole genome shotgun (WGS) entry which is preliminary data.</text>
</comment>
<dbReference type="Pfam" id="PF01048">
    <property type="entry name" value="PNP_UDP_1"/>
    <property type="match status" value="1"/>
</dbReference>
<protein>
    <submittedName>
        <fullName evidence="4">Vegetative incompatibility protein HET-E-1</fullName>
    </submittedName>
</protein>
<dbReference type="EMBL" id="JAELUR010000040">
    <property type="protein sequence ID" value="KAG7403097.1"/>
    <property type="molecule type" value="Genomic_DNA"/>
</dbReference>
<evidence type="ECO:0000313" key="5">
    <source>
        <dbReference type="Proteomes" id="UP000693942"/>
    </source>
</evidence>
<name>A0A8J5NIP7_FUSOX</name>
<proteinExistence type="predicted"/>
<gene>
    <name evidence="4" type="ORF">Forpi1262_v018858</name>
</gene>
<organism evidence="4 5">
    <name type="scientific">Fusarium oxysporum f. sp. raphani</name>
    <dbReference type="NCBI Taxonomy" id="96318"/>
    <lineage>
        <taxon>Eukaryota</taxon>
        <taxon>Fungi</taxon>
        <taxon>Dikarya</taxon>
        <taxon>Ascomycota</taxon>
        <taxon>Pezizomycotina</taxon>
        <taxon>Sordariomycetes</taxon>
        <taxon>Hypocreomycetidae</taxon>
        <taxon>Hypocreales</taxon>
        <taxon>Nectriaceae</taxon>
        <taxon>Fusarium</taxon>
        <taxon>Fusarium oxysporum species complex</taxon>
    </lineage>
</organism>
<keyword evidence="2" id="KW-0853">WD repeat</keyword>
<dbReference type="Pfam" id="PF24883">
    <property type="entry name" value="NPHP3_N"/>
    <property type="match status" value="1"/>
</dbReference>
<feature type="repeat" description="WD" evidence="2">
    <location>
        <begin position="1104"/>
        <end position="1135"/>
    </location>
</feature>
<feature type="repeat" description="WD" evidence="2">
    <location>
        <begin position="1396"/>
        <end position="1437"/>
    </location>
</feature>
<feature type="repeat" description="WD" evidence="2">
    <location>
        <begin position="1050"/>
        <end position="1091"/>
    </location>
</feature>
<dbReference type="Proteomes" id="UP000693942">
    <property type="component" value="Unassembled WGS sequence"/>
</dbReference>
<evidence type="ECO:0000313" key="4">
    <source>
        <dbReference type="EMBL" id="KAG7403097.1"/>
    </source>
</evidence>
<dbReference type="GO" id="GO:0003824">
    <property type="term" value="F:catalytic activity"/>
    <property type="evidence" value="ECO:0007669"/>
    <property type="project" value="InterPro"/>
</dbReference>
<dbReference type="InterPro" id="IPR001680">
    <property type="entry name" value="WD40_rpt"/>
</dbReference>
<evidence type="ECO:0000259" key="3">
    <source>
        <dbReference type="PROSITE" id="PS50837"/>
    </source>
</evidence>
<accession>A0A8J5NIP7</accession>
<feature type="domain" description="NACHT" evidence="3">
    <location>
        <begin position="415"/>
        <end position="569"/>
    </location>
</feature>
<keyword evidence="1" id="KW-0677">Repeat</keyword>
<dbReference type="Pfam" id="PF00400">
    <property type="entry name" value="WD40"/>
    <property type="match status" value="7"/>
</dbReference>
<feature type="repeat" description="WD" evidence="2">
    <location>
        <begin position="1579"/>
        <end position="1610"/>
    </location>
</feature>
<dbReference type="PANTHER" id="PTHR46082:SF11">
    <property type="entry name" value="AAA+ ATPASE DOMAIN-CONTAINING PROTEIN-RELATED"/>
    <property type="match status" value="1"/>
</dbReference>
<dbReference type="InterPro" id="IPR053137">
    <property type="entry name" value="NLR-like"/>
</dbReference>
<dbReference type="InterPro" id="IPR000845">
    <property type="entry name" value="Nucleoside_phosphorylase_d"/>
</dbReference>
<reference evidence="4" key="1">
    <citation type="submission" date="2021-04" db="EMBL/GenBank/DDBJ databases">
        <title>First draft genome resource for Brassicaceae pathogens Fusarium oxysporum f. sp. raphani and Fusarium oxysporum f. sp. rapae.</title>
        <authorList>
            <person name="Asai S."/>
        </authorList>
    </citation>
    <scope>NUCLEOTIDE SEQUENCE</scope>
    <source>
        <strain evidence="4">Tf1262</strain>
    </source>
</reference>